<dbReference type="InterPro" id="IPR036589">
    <property type="entry name" value="HCY_dom_sf"/>
</dbReference>
<dbReference type="SMR" id="A0A445F572"/>
<dbReference type="GO" id="GO:0008898">
    <property type="term" value="F:S-adenosylmethionine-homocysteine S-methyltransferase activity"/>
    <property type="evidence" value="ECO:0007669"/>
    <property type="project" value="TreeGrafter"/>
</dbReference>
<proteinExistence type="predicted"/>
<keyword evidence="7" id="KW-1185">Reference proteome</keyword>
<dbReference type="Proteomes" id="UP000289340">
    <property type="component" value="Chromosome 20"/>
</dbReference>
<dbReference type="EMBL" id="QZWG01000020">
    <property type="protein sequence ID" value="RZB43973.1"/>
    <property type="molecule type" value="Genomic_DNA"/>
</dbReference>
<dbReference type="Gene3D" id="3.20.20.330">
    <property type="entry name" value="Homocysteine-binding-like domain"/>
    <property type="match status" value="1"/>
</dbReference>
<comment type="caution">
    <text evidence="6">The sequence shown here is derived from an EMBL/GenBank/DDBJ whole genome shotgun (WGS) entry which is preliminary data.</text>
</comment>
<gene>
    <name evidence="6" type="ORF">D0Y65_054152</name>
</gene>
<reference evidence="6 7" key="1">
    <citation type="submission" date="2018-09" db="EMBL/GenBank/DDBJ databases">
        <title>A high-quality reference genome of wild soybean provides a powerful tool to mine soybean genomes.</title>
        <authorList>
            <person name="Xie M."/>
            <person name="Chung C.Y.L."/>
            <person name="Li M.-W."/>
            <person name="Wong F.-L."/>
            <person name="Chan T.-F."/>
            <person name="Lam H.-M."/>
        </authorList>
    </citation>
    <scope>NUCLEOTIDE SEQUENCE [LARGE SCALE GENOMIC DNA]</scope>
    <source>
        <strain evidence="7">cv. W05</strain>
        <tissue evidence="6">Hypocotyl of etiolated seedlings</tissue>
    </source>
</reference>
<keyword evidence="2 6" id="KW-0808">Transferase</keyword>
<dbReference type="PANTHER" id="PTHR46015">
    <property type="entry name" value="ZGC:172121"/>
    <property type="match status" value="1"/>
</dbReference>
<protein>
    <submittedName>
        <fullName evidence="6">Selenocysteine methyltransferase</fullName>
    </submittedName>
</protein>
<accession>A0A445F572</accession>
<evidence type="ECO:0000256" key="2">
    <source>
        <dbReference type="ARBA" id="ARBA00022679"/>
    </source>
</evidence>
<dbReference type="Pfam" id="PF02574">
    <property type="entry name" value="S-methyl_trans"/>
    <property type="match status" value="1"/>
</dbReference>
<sequence length="91" mass="10104">MHREKVKILVEAGADLIAFETIPNKLEAQACAELLEEEGIETPAWFSFSCNDESNVVSGDYIFECASIAVIHADKSLQLELTVLLLDLFMD</sequence>
<dbReference type="GO" id="GO:0009086">
    <property type="term" value="P:methionine biosynthetic process"/>
    <property type="evidence" value="ECO:0007669"/>
    <property type="project" value="TreeGrafter"/>
</dbReference>
<evidence type="ECO:0000256" key="1">
    <source>
        <dbReference type="ARBA" id="ARBA00022603"/>
    </source>
</evidence>
<dbReference type="InterPro" id="IPR003726">
    <property type="entry name" value="HCY_dom"/>
</dbReference>
<feature type="domain" description="Hcy-binding" evidence="5">
    <location>
        <begin position="1"/>
        <end position="67"/>
    </location>
</feature>
<dbReference type="GO" id="GO:0046872">
    <property type="term" value="F:metal ion binding"/>
    <property type="evidence" value="ECO:0007669"/>
    <property type="project" value="UniProtKB-KW"/>
</dbReference>
<dbReference type="PANTHER" id="PTHR46015:SF10">
    <property type="entry name" value="HOMOCYSTEINE S-METHYLTRANSFERASE 3"/>
    <property type="match status" value="1"/>
</dbReference>
<keyword evidence="1 6" id="KW-0489">Methyltransferase</keyword>
<evidence type="ECO:0000256" key="4">
    <source>
        <dbReference type="ARBA" id="ARBA00022833"/>
    </source>
</evidence>
<dbReference type="InterPro" id="IPR051486">
    <property type="entry name" value="Hcy_S-methyltransferase"/>
</dbReference>
<organism evidence="6 7">
    <name type="scientific">Glycine soja</name>
    <name type="common">Wild soybean</name>
    <dbReference type="NCBI Taxonomy" id="3848"/>
    <lineage>
        <taxon>Eukaryota</taxon>
        <taxon>Viridiplantae</taxon>
        <taxon>Streptophyta</taxon>
        <taxon>Embryophyta</taxon>
        <taxon>Tracheophyta</taxon>
        <taxon>Spermatophyta</taxon>
        <taxon>Magnoliopsida</taxon>
        <taxon>eudicotyledons</taxon>
        <taxon>Gunneridae</taxon>
        <taxon>Pentapetalae</taxon>
        <taxon>rosids</taxon>
        <taxon>fabids</taxon>
        <taxon>Fabales</taxon>
        <taxon>Fabaceae</taxon>
        <taxon>Papilionoideae</taxon>
        <taxon>50 kb inversion clade</taxon>
        <taxon>NPAAA clade</taxon>
        <taxon>indigoferoid/millettioid clade</taxon>
        <taxon>Phaseoleae</taxon>
        <taxon>Glycine</taxon>
        <taxon>Glycine subgen. Soja</taxon>
    </lineage>
</organism>
<evidence type="ECO:0000259" key="5">
    <source>
        <dbReference type="Pfam" id="PF02574"/>
    </source>
</evidence>
<dbReference type="AlphaFoldDB" id="A0A445F572"/>
<dbReference type="GO" id="GO:0033528">
    <property type="term" value="P:S-methylmethionine cycle"/>
    <property type="evidence" value="ECO:0007669"/>
    <property type="project" value="TreeGrafter"/>
</dbReference>
<dbReference type="GO" id="GO:0032259">
    <property type="term" value="P:methylation"/>
    <property type="evidence" value="ECO:0007669"/>
    <property type="project" value="UniProtKB-KW"/>
</dbReference>
<evidence type="ECO:0000313" key="7">
    <source>
        <dbReference type="Proteomes" id="UP000289340"/>
    </source>
</evidence>
<evidence type="ECO:0000256" key="3">
    <source>
        <dbReference type="ARBA" id="ARBA00022723"/>
    </source>
</evidence>
<name>A0A445F572_GLYSO</name>
<evidence type="ECO:0000313" key="6">
    <source>
        <dbReference type="EMBL" id="RZB43973.1"/>
    </source>
</evidence>
<keyword evidence="3" id="KW-0479">Metal-binding</keyword>
<dbReference type="SUPFAM" id="SSF82282">
    <property type="entry name" value="Homocysteine S-methyltransferase"/>
    <property type="match status" value="1"/>
</dbReference>
<keyword evidence="4" id="KW-0862">Zinc</keyword>